<dbReference type="Proteomes" id="UP000600918">
    <property type="component" value="Unassembled WGS sequence"/>
</dbReference>
<comment type="caution">
    <text evidence="2">The sequence shown here is derived from an EMBL/GenBank/DDBJ whole genome shotgun (WGS) entry which is preliminary data.</text>
</comment>
<evidence type="ECO:0000313" key="2">
    <source>
        <dbReference type="EMBL" id="KAF7412831.1"/>
    </source>
</evidence>
<protein>
    <submittedName>
        <fullName evidence="2">Uncharacterized protein</fullName>
    </submittedName>
</protein>
<feature type="region of interest" description="Disordered" evidence="1">
    <location>
        <begin position="84"/>
        <end position="104"/>
    </location>
</feature>
<organism evidence="2 3">
    <name type="scientific">Vespula pensylvanica</name>
    <name type="common">Western yellow jacket</name>
    <name type="synonym">Wasp</name>
    <dbReference type="NCBI Taxonomy" id="30213"/>
    <lineage>
        <taxon>Eukaryota</taxon>
        <taxon>Metazoa</taxon>
        <taxon>Ecdysozoa</taxon>
        <taxon>Arthropoda</taxon>
        <taxon>Hexapoda</taxon>
        <taxon>Insecta</taxon>
        <taxon>Pterygota</taxon>
        <taxon>Neoptera</taxon>
        <taxon>Endopterygota</taxon>
        <taxon>Hymenoptera</taxon>
        <taxon>Apocrita</taxon>
        <taxon>Aculeata</taxon>
        <taxon>Vespoidea</taxon>
        <taxon>Vespidae</taxon>
        <taxon>Vespinae</taxon>
        <taxon>Vespula</taxon>
    </lineage>
</organism>
<feature type="region of interest" description="Disordered" evidence="1">
    <location>
        <begin position="1"/>
        <end position="31"/>
    </location>
</feature>
<dbReference type="AlphaFoldDB" id="A0A834KZ59"/>
<gene>
    <name evidence="2" type="ORF">H0235_012682</name>
</gene>
<sequence length="104" mass="11782">MSARLPDPGIADPTVDSQDDQSFTRGRRLAGPDRRGLMSLFSNNYRPTVGPNEITPFASVIELLLDSRYAFGKDRIFLTSRYEEFDDVDDNDDDDDDDDDDDVE</sequence>
<evidence type="ECO:0000313" key="3">
    <source>
        <dbReference type="Proteomes" id="UP000600918"/>
    </source>
</evidence>
<reference evidence="2" key="1">
    <citation type="journal article" date="2020" name="G3 (Bethesda)">
        <title>High-Quality Assemblies for Three Invasive Social Wasps from the &lt;i&gt;Vespula&lt;/i&gt; Genus.</title>
        <authorList>
            <person name="Harrop T.W.R."/>
            <person name="Guhlin J."/>
            <person name="McLaughlin G.M."/>
            <person name="Permina E."/>
            <person name="Stockwell P."/>
            <person name="Gilligan J."/>
            <person name="Le Lec M.F."/>
            <person name="Gruber M.A.M."/>
            <person name="Quinn O."/>
            <person name="Lovegrove M."/>
            <person name="Duncan E.J."/>
            <person name="Remnant E.J."/>
            <person name="Van Eeckhoven J."/>
            <person name="Graham B."/>
            <person name="Knapp R.A."/>
            <person name="Langford K.W."/>
            <person name="Kronenberg Z."/>
            <person name="Press M.O."/>
            <person name="Eacker S.M."/>
            <person name="Wilson-Rankin E.E."/>
            <person name="Purcell J."/>
            <person name="Lester P.J."/>
            <person name="Dearden P.K."/>
        </authorList>
    </citation>
    <scope>NUCLEOTIDE SEQUENCE</scope>
    <source>
        <strain evidence="2">Volc-1</strain>
    </source>
</reference>
<name>A0A834KZ59_VESPE</name>
<proteinExistence type="predicted"/>
<keyword evidence="3" id="KW-1185">Reference proteome</keyword>
<accession>A0A834KZ59</accession>
<evidence type="ECO:0000256" key="1">
    <source>
        <dbReference type="SAM" id="MobiDB-lite"/>
    </source>
</evidence>
<dbReference type="EMBL" id="JACSDY010000012">
    <property type="protein sequence ID" value="KAF7412831.1"/>
    <property type="molecule type" value="Genomic_DNA"/>
</dbReference>